<evidence type="ECO:0000259" key="4">
    <source>
        <dbReference type="Pfam" id="PF00669"/>
    </source>
</evidence>
<dbReference type="Pfam" id="PF00700">
    <property type="entry name" value="Flagellin_C"/>
    <property type="match status" value="1"/>
</dbReference>
<keyword evidence="6" id="KW-0966">Cell projection</keyword>
<feature type="domain" description="Flagellin N-terminal" evidence="4">
    <location>
        <begin position="10"/>
        <end position="140"/>
    </location>
</feature>
<evidence type="ECO:0000256" key="2">
    <source>
        <dbReference type="ARBA" id="ARBA00005709"/>
    </source>
</evidence>
<dbReference type="EMBL" id="JAVREH010000008">
    <property type="protein sequence ID" value="MDT0261548.1"/>
    <property type="molecule type" value="Genomic_DNA"/>
</dbReference>
<dbReference type="PANTHER" id="PTHR42792">
    <property type="entry name" value="FLAGELLIN"/>
    <property type="match status" value="1"/>
</dbReference>
<evidence type="ECO:0000313" key="6">
    <source>
        <dbReference type="EMBL" id="MDT0261548.1"/>
    </source>
</evidence>
<comment type="caution">
    <text evidence="6">The sequence shown here is derived from an EMBL/GenBank/DDBJ whole genome shotgun (WGS) entry which is preliminary data.</text>
</comment>
<dbReference type="PANTHER" id="PTHR42792:SF1">
    <property type="entry name" value="FLAGELLAR HOOK-ASSOCIATED PROTEIN 3"/>
    <property type="match status" value="1"/>
</dbReference>
<sequence>MMRVTVGSASQGALAGLQSTASRLAGLQSQLSSGRQITKPSDSPSGTTAALQLRGELKRMTQYQGNASDALGWLTTVDSTLSGANTEVQKVRTLVLRGMNTGSADPNSTQALAQQVDQARASLLALANASYLGRPVFGGTTAGSLAFDSSGTYVGDTGVVSRTVGPNTSIDLNTPGTATFGPDGNNLFDLLSTVSKDLKTNPSALGGDLANLDAAQTALSSSQSLAGAKYQRIQTVQTTAGTNSIQLQSQLSDLQDIDLANMAIQVTTADAAYQAALATTAKIQQNSLLDFLR</sequence>
<dbReference type="Pfam" id="PF00669">
    <property type="entry name" value="Flagellin_N"/>
    <property type="match status" value="1"/>
</dbReference>
<gene>
    <name evidence="6" type="primary">flgL</name>
    <name evidence="6" type="ORF">RM423_09095</name>
</gene>
<keyword evidence="6" id="KW-0969">Cilium</keyword>
<comment type="similarity">
    <text evidence="2">Belongs to the bacterial flagellin family.</text>
</comment>
<evidence type="ECO:0000313" key="7">
    <source>
        <dbReference type="Proteomes" id="UP001183176"/>
    </source>
</evidence>
<proteinExistence type="inferred from homology"/>
<protein>
    <submittedName>
        <fullName evidence="6">Flagellar hook-associated protein FlgL</fullName>
    </submittedName>
</protein>
<dbReference type="Gene3D" id="1.20.1330.10">
    <property type="entry name" value="f41 fragment of flagellin, N-terminal domain"/>
    <property type="match status" value="1"/>
</dbReference>
<name>A0ABU2JBB3_9ACTN</name>
<evidence type="ECO:0000256" key="1">
    <source>
        <dbReference type="ARBA" id="ARBA00004365"/>
    </source>
</evidence>
<keyword evidence="6" id="KW-0282">Flagellum</keyword>
<dbReference type="InterPro" id="IPR046358">
    <property type="entry name" value="Flagellin_C"/>
</dbReference>
<evidence type="ECO:0000259" key="5">
    <source>
        <dbReference type="Pfam" id="PF00700"/>
    </source>
</evidence>
<dbReference type="Proteomes" id="UP001183176">
    <property type="component" value="Unassembled WGS sequence"/>
</dbReference>
<dbReference type="InterPro" id="IPR013384">
    <property type="entry name" value="Flagell_FlgL"/>
</dbReference>
<comment type="subcellular location">
    <subcellularLocation>
        <location evidence="1">Bacterial flagellum</location>
    </subcellularLocation>
</comment>
<dbReference type="SUPFAM" id="SSF64518">
    <property type="entry name" value="Phase 1 flagellin"/>
    <property type="match status" value="1"/>
</dbReference>
<keyword evidence="3" id="KW-0975">Bacterial flagellum</keyword>
<dbReference type="InterPro" id="IPR001029">
    <property type="entry name" value="Flagellin_N"/>
</dbReference>
<organism evidence="6 7">
    <name type="scientific">Jatrophihabitans lederbergiae</name>
    <dbReference type="NCBI Taxonomy" id="3075547"/>
    <lineage>
        <taxon>Bacteria</taxon>
        <taxon>Bacillati</taxon>
        <taxon>Actinomycetota</taxon>
        <taxon>Actinomycetes</taxon>
        <taxon>Jatrophihabitantales</taxon>
        <taxon>Jatrophihabitantaceae</taxon>
        <taxon>Jatrophihabitans</taxon>
    </lineage>
</organism>
<dbReference type="RefSeq" id="WP_311422702.1">
    <property type="nucleotide sequence ID" value="NZ_JAVREH010000008.1"/>
</dbReference>
<feature type="domain" description="Flagellin C-terminal" evidence="5">
    <location>
        <begin position="210"/>
        <end position="292"/>
    </location>
</feature>
<reference evidence="7" key="1">
    <citation type="submission" date="2023-07" db="EMBL/GenBank/DDBJ databases">
        <title>30 novel species of actinomycetes from the DSMZ collection.</title>
        <authorList>
            <person name="Nouioui I."/>
        </authorList>
    </citation>
    <scope>NUCLEOTIDE SEQUENCE [LARGE SCALE GENOMIC DNA]</scope>
    <source>
        <strain evidence="7">DSM 44399</strain>
    </source>
</reference>
<accession>A0ABU2JBB3</accession>
<keyword evidence="7" id="KW-1185">Reference proteome</keyword>
<evidence type="ECO:0000256" key="3">
    <source>
        <dbReference type="ARBA" id="ARBA00023143"/>
    </source>
</evidence>
<dbReference type="NCBIfam" id="TIGR02550">
    <property type="entry name" value="flagell_flgL"/>
    <property type="match status" value="1"/>
</dbReference>
<dbReference type="InterPro" id="IPR001492">
    <property type="entry name" value="Flagellin"/>
</dbReference>